<comment type="similarity">
    <text evidence="2 9">Belongs to the glycosyl hydrolase 13 family.</text>
</comment>
<evidence type="ECO:0000256" key="9">
    <source>
        <dbReference type="RuleBase" id="RU003615"/>
    </source>
</evidence>
<dbReference type="PIRSF" id="PIRSF001021">
    <property type="entry name" value="Alph-amls_thrmst"/>
    <property type="match status" value="1"/>
</dbReference>
<dbReference type="InterPro" id="IPR006046">
    <property type="entry name" value="Alpha_amylase"/>
</dbReference>
<evidence type="ECO:0000256" key="1">
    <source>
        <dbReference type="ARBA" id="ARBA00001913"/>
    </source>
</evidence>
<dbReference type="InterPro" id="IPR013780">
    <property type="entry name" value="Glyco_hydro_b"/>
</dbReference>
<dbReference type="AlphaFoldDB" id="A0A939BQ64"/>
<dbReference type="InterPro" id="IPR015237">
    <property type="entry name" value="Alpha-amylase_C_pro"/>
</dbReference>
<evidence type="ECO:0000313" key="11">
    <source>
        <dbReference type="EMBL" id="MBM7557753.1"/>
    </source>
</evidence>
<evidence type="ECO:0000256" key="4">
    <source>
        <dbReference type="ARBA" id="ARBA00022801"/>
    </source>
</evidence>
<dbReference type="NCBIfam" id="NF006969">
    <property type="entry name" value="PRK09441.1-2"/>
    <property type="match status" value="1"/>
</dbReference>
<keyword evidence="12" id="KW-1185">Reference proteome</keyword>
<keyword evidence="3 8" id="KW-0479">Metal-binding</keyword>
<feature type="binding site" evidence="8">
    <location>
        <position position="289"/>
    </location>
    <ligand>
        <name>Ca(2+)</name>
        <dbReference type="ChEBI" id="CHEBI:29108"/>
        <label>3</label>
    </ligand>
</feature>
<feature type="binding site" evidence="8">
    <location>
        <position position="192"/>
    </location>
    <ligand>
        <name>Ca(2+)</name>
        <dbReference type="ChEBI" id="CHEBI:29108"/>
        <label>2</label>
    </ligand>
</feature>
<feature type="binding site" evidence="8">
    <location>
        <position position="156"/>
    </location>
    <ligand>
        <name>Ca(2+)</name>
        <dbReference type="ChEBI" id="CHEBI:29108"/>
        <label>2</label>
    </ligand>
</feature>
<dbReference type="Pfam" id="PF00128">
    <property type="entry name" value="Alpha-amylase"/>
    <property type="match status" value="1"/>
</dbReference>
<evidence type="ECO:0000256" key="5">
    <source>
        <dbReference type="ARBA" id="ARBA00023277"/>
    </source>
</evidence>
<dbReference type="SUPFAM" id="SSF51445">
    <property type="entry name" value="(Trans)glycosidases"/>
    <property type="match status" value="1"/>
</dbReference>
<feature type="binding site" evidence="8">
    <location>
        <position position="112"/>
    </location>
    <ligand>
        <name>Ca(2+)</name>
        <dbReference type="ChEBI" id="CHEBI:29108"/>
        <label>1</label>
    </ligand>
</feature>
<evidence type="ECO:0000256" key="3">
    <source>
        <dbReference type="ARBA" id="ARBA00022723"/>
    </source>
</evidence>
<keyword evidence="5" id="KW-0119">Carbohydrate metabolism</keyword>
<evidence type="ECO:0000256" key="2">
    <source>
        <dbReference type="ARBA" id="ARBA00008061"/>
    </source>
</evidence>
<evidence type="ECO:0000256" key="6">
    <source>
        <dbReference type="ARBA" id="ARBA00023295"/>
    </source>
</evidence>
<dbReference type="InterPro" id="IPR017853">
    <property type="entry name" value="GH"/>
</dbReference>
<dbReference type="GO" id="GO:0004556">
    <property type="term" value="F:alpha-amylase activity"/>
    <property type="evidence" value="ECO:0007669"/>
    <property type="project" value="UniProtKB-EC"/>
</dbReference>
<reference evidence="11" key="1">
    <citation type="submission" date="2021-01" db="EMBL/GenBank/DDBJ databases">
        <title>Genomic Encyclopedia of Type Strains, Phase IV (KMG-IV): sequencing the most valuable type-strain genomes for metagenomic binning, comparative biology and taxonomic classification.</title>
        <authorList>
            <person name="Goeker M."/>
        </authorList>
    </citation>
    <scope>NUCLEOTIDE SEQUENCE</scope>
    <source>
        <strain evidence="11">DSM 23230</strain>
    </source>
</reference>
<evidence type="ECO:0000313" key="12">
    <source>
        <dbReference type="Proteomes" id="UP000774000"/>
    </source>
</evidence>
<dbReference type="Pfam" id="PF09154">
    <property type="entry name" value="Alpha-amy_C_pro"/>
    <property type="match status" value="1"/>
</dbReference>
<protein>
    <submittedName>
        <fullName evidence="11">Alpha-amylase</fullName>
        <ecNumber evidence="11">3.2.1.1</ecNumber>
    </submittedName>
</protein>
<dbReference type="InterPro" id="IPR013776">
    <property type="entry name" value="A-amylase_thermo"/>
</dbReference>
<gene>
    <name evidence="11" type="ORF">JOC47_002619</name>
</gene>
<dbReference type="Gene3D" id="3.20.20.80">
    <property type="entry name" value="Glycosidases"/>
    <property type="match status" value="1"/>
</dbReference>
<dbReference type="EMBL" id="JAFBDQ010000016">
    <property type="protein sequence ID" value="MBM7557753.1"/>
    <property type="molecule type" value="Genomic_DNA"/>
</dbReference>
<evidence type="ECO:0000256" key="8">
    <source>
        <dbReference type="PIRSR" id="PIRSR001021-2"/>
    </source>
</evidence>
<proteinExistence type="inferred from homology"/>
<dbReference type="GO" id="GO:0005975">
    <property type="term" value="P:carbohydrate metabolic process"/>
    <property type="evidence" value="ECO:0007669"/>
    <property type="project" value="InterPro"/>
</dbReference>
<dbReference type="PRINTS" id="PR00110">
    <property type="entry name" value="ALPHAAMYLASE"/>
</dbReference>
<sequence length="470" mass="54446">MNEVLMQAFYWEMNQGRYAEEYPEEENLWQLLAQRSEELSEVGITSLWLPPANKGKAGSYDVGYGTYDLWDLGEFYQQGTVRTKYGTKEELEEAIKELHQQGIDVYYDAVLNHRLGADESEVVELKSGDLAEVWTKFKFPGRDKYSTFEWDWQCFDGIDWDQRTEKGGKYLFVNKQWDKSYAEDYIMGADIDYQNSDVRAEVKKWGYWIVEEIGFDGFRLDASKHIDNDFIAEFISYLQQKSEKDLQFIGESWEENPNSLIAYLEQVGTQDLSVFDFALRNEFTKLRDGNLDLRWLGGAGLVNQAGYEERAVTFVDSHDTDRDNEDKSISKRKQQAYAYILMREDGLPCIYWKDYYIWGLKEELDKLIDARQKFAYGPGYETNTNDYNTYSYIREGSSEVPNSGLVMMITQSDEGGVITKEINSLQSNTTFYDYTGNIEGTVETDNNGVGEFKVQAQADAGWSIWVPSKK</sequence>
<feature type="active site" description="Proton donor" evidence="7">
    <location>
        <position position="251"/>
    </location>
</feature>
<evidence type="ECO:0000259" key="10">
    <source>
        <dbReference type="SMART" id="SM00642"/>
    </source>
</evidence>
<organism evidence="11 12">
    <name type="scientific">Halanaerobacter jeridensis</name>
    <dbReference type="NCBI Taxonomy" id="706427"/>
    <lineage>
        <taxon>Bacteria</taxon>
        <taxon>Bacillati</taxon>
        <taxon>Bacillota</taxon>
        <taxon>Clostridia</taxon>
        <taxon>Halanaerobiales</taxon>
        <taxon>Halobacteroidaceae</taxon>
        <taxon>Halanaerobacter</taxon>
    </lineage>
</organism>
<keyword evidence="6 11" id="KW-0326">Glycosidase</keyword>
<comment type="cofactor">
    <cofactor evidence="1">
        <name>Ca(2+)</name>
        <dbReference type="ChEBI" id="CHEBI:29108"/>
    </cofactor>
</comment>
<feature type="binding site" evidence="8">
    <location>
        <position position="184"/>
    </location>
    <ligand>
        <name>Ca(2+)</name>
        <dbReference type="ChEBI" id="CHEBI:29108"/>
        <label>1</label>
    </ligand>
</feature>
<dbReference type="GO" id="GO:0005509">
    <property type="term" value="F:calcium ion binding"/>
    <property type="evidence" value="ECO:0007669"/>
    <property type="project" value="InterPro"/>
</dbReference>
<dbReference type="Gene3D" id="2.40.30.140">
    <property type="match status" value="1"/>
</dbReference>
<dbReference type="SUPFAM" id="SSF51011">
    <property type="entry name" value="Glycosyl hydrolase domain"/>
    <property type="match status" value="1"/>
</dbReference>
<dbReference type="Gene3D" id="2.60.40.1180">
    <property type="entry name" value="Golgi alpha-mannosidase II"/>
    <property type="match status" value="1"/>
</dbReference>
<feature type="domain" description="Glycosyl hydrolase family 13 catalytic" evidence="10">
    <location>
        <begin position="3"/>
        <end position="371"/>
    </location>
</feature>
<dbReference type="EC" id="3.2.1.1" evidence="11"/>
<feature type="active site" description="Nucleophile" evidence="7">
    <location>
        <position position="221"/>
    </location>
</feature>
<keyword evidence="8" id="KW-0106">Calcium</keyword>
<feature type="binding site" evidence="8">
    <location>
        <position position="178"/>
    </location>
    <ligand>
        <name>Ca(2+)</name>
        <dbReference type="ChEBI" id="CHEBI:29108"/>
        <label>2</label>
    </ligand>
</feature>
<dbReference type="InterPro" id="IPR006047">
    <property type="entry name" value="GH13_cat_dom"/>
</dbReference>
<feature type="binding site" evidence="8">
    <location>
        <position position="225"/>
    </location>
    <ligand>
        <name>Ca(2+)</name>
        <dbReference type="ChEBI" id="CHEBI:29108"/>
        <label>1</label>
    </ligand>
</feature>
<name>A0A939BQ64_9FIRM</name>
<accession>A0A939BQ64</accession>
<evidence type="ECO:0000256" key="7">
    <source>
        <dbReference type="PIRSR" id="PIRSR001021-1"/>
    </source>
</evidence>
<dbReference type="Proteomes" id="UP000774000">
    <property type="component" value="Unassembled WGS sequence"/>
</dbReference>
<dbReference type="SMART" id="SM00642">
    <property type="entry name" value="Aamy"/>
    <property type="match status" value="1"/>
</dbReference>
<keyword evidence="4 11" id="KW-0378">Hydrolase</keyword>
<comment type="caution">
    <text evidence="11">The sequence shown here is derived from an EMBL/GenBank/DDBJ whole genome shotgun (WGS) entry which is preliminary data.</text>
</comment>
<feature type="binding site" evidence="8">
    <location>
        <position position="190"/>
    </location>
    <ligand>
        <name>Ca(2+)</name>
        <dbReference type="ChEBI" id="CHEBI:29108"/>
        <label>1</label>
    </ligand>
</feature>
<dbReference type="CDD" id="cd11318">
    <property type="entry name" value="AmyAc_bac_fung_AmyA"/>
    <property type="match status" value="1"/>
</dbReference>
<dbReference type="PANTHER" id="PTHR43447">
    <property type="entry name" value="ALPHA-AMYLASE"/>
    <property type="match status" value="1"/>
</dbReference>